<feature type="compositionally biased region" description="Basic and acidic residues" evidence="5">
    <location>
        <begin position="324"/>
        <end position="345"/>
    </location>
</feature>
<dbReference type="STRING" id="2060905.A0A2B7WU35"/>
<dbReference type="Pfam" id="PF12325">
    <property type="entry name" value="TMF_TATA_bd"/>
    <property type="match status" value="1"/>
</dbReference>
<dbReference type="GO" id="GO:0005794">
    <property type="term" value="C:Golgi apparatus"/>
    <property type="evidence" value="ECO:0007669"/>
    <property type="project" value="UniProtKB-SubCell"/>
</dbReference>
<dbReference type="EMBL" id="PDNC01000091">
    <property type="protein sequence ID" value="PGH00100.1"/>
    <property type="molecule type" value="Genomic_DNA"/>
</dbReference>
<evidence type="ECO:0000259" key="6">
    <source>
        <dbReference type="Pfam" id="PF12325"/>
    </source>
</evidence>
<keyword evidence="8" id="KW-1185">Reference proteome</keyword>
<comment type="subcellular location">
    <subcellularLocation>
        <location evidence="1">Golgi apparatus</location>
    </subcellularLocation>
</comment>
<feature type="compositionally biased region" description="Low complexity" evidence="5">
    <location>
        <begin position="62"/>
        <end position="76"/>
    </location>
</feature>
<feature type="compositionally biased region" description="Basic and acidic residues" evidence="5">
    <location>
        <begin position="161"/>
        <end position="185"/>
    </location>
</feature>
<dbReference type="PANTHER" id="PTHR46515">
    <property type="entry name" value="TATA ELEMENT MODULATORY FACTOR TMF1"/>
    <property type="match status" value="1"/>
</dbReference>
<feature type="coiled-coil region" evidence="4">
    <location>
        <begin position="491"/>
        <end position="599"/>
    </location>
</feature>
<organism evidence="7 8">
    <name type="scientific">Blastomyces parvus</name>
    <dbReference type="NCBI Taxonomy" id="2060905"/>
    <lineage>
        <taxon>Eukaryota</taxon>
        <taxon>Fungi</taxon>
        <taxon>Dikarya</taxon>
        <taxon>Ascomycota</taxon>
        <taxon>Pezizomycotina</taxon>
        <taxon>Eurotiomycetes</taxon>
        <taxon>Eurotiomycetidae</taxon>
        <taxon>Onygenales</taxon>
        <taxon>Ajellomycetaceae</taxon>
        <taxon>Blastomyces</taxon>
    </lineage>
</organism>
<dbReference type="Pfam" id="PF12329">
    <property type="entry name" value="TMF_DNA_bd"/>
    <property type="match status" value="1"/>
</dbReference>
<feature type="compositionally biased region" description="Basic and acidic residues" evidence="5">
    <location>
        <begin position="39"/>
        <end position="50"/>
    </location>
</feature>
<comment type="caution">
    <text evidence="7">The sequence shown here is derived from an EMBL/GenBank/DDBJ whole genome shotgun (WGS) entry which is preliminary data.</text>
</comment>
<gene>
    <name evidence="7" type="ORF">GX51_05998</name>
</gene>
<evidence type="ECO:0000256" key="2">
    <source>
        <dbReference type="ARBA" id="ARBA00023034"/>
    </source>
</evidence>
<evidence type="ECO:0000313" key="8">
    <source>
        <dbReference type="Proteomes" id="UP000224080"/>
    </source>
</evidence>
<reference evidence="7 8" key="1">
    <citation type="submission" date="2017-10" db="EMBL/GenBank/DDBJ databases">
        <title>Comparative genomics in systemic dimorphic fungi from Ajellomycetaceae.</title>
        <authorList>
            <person name="Munoz J.F."/>
            <person name="Mcewen J.G."/>
            <person name="Clay O.K."/>
            <person name="Cuomo C.A."/>
        </authorList>
    </citation>
    <scope>NUCLEOTIDE SEQUENCE [LARGE SCALE GENOMIC DNA]</scope>
    <source>
        <strain evidence="7 8">UAMH130</strain>
    </source>
</reference>
<keyword evidence="3 4" id="KW-0175">Coiled coil</keyword>
<name>A0A2B7WU35_9EURO</name>
<dbReference type="InterPro" id="IPR022092">
    <property type="entry name" value="TMF_DNA-bd"/>
</dbReference>
<evidence type="ECO:0000313" key="7">
    <source>
        <dbReference type="EMBL" id="PGH00100.1"/>
    </source>
</evidence>
<feature type="region of interest" description="Disordered" evidence="5">
    <location>
        <begin position="318"/>
        <end position="345"/>
    </location>
</feature>
<feature type="compositionally biased region" description="Polar residues" evidence="5">
    <location>
        <begin position="101"/>
        <end position="113"/>
    </location>
</feature>
<proteinExistence type="predicted"/>
<dbReference type="InterPro" id="IPR022091">
    <property type="entry name" value="TMF_TATA-bd"/>
</dbReference>
<protein>
    <recommendedName>
        <fullName evidence="6">TATA element modulatory factor 1 TATA binding domain-containing protein</fullName>
    </recommendedName>
</protein>
<feature type="compositionally biased region" description="Basic and acidic residues" evidence="5">
    <location>
        <begin position="80"/>
        <end position="97"/>
    </location>
</feature>
<feature type="region of interest" description="Disordered" evidence="5">
    <location>
        <begin position="34"/>
        <end position="185"/>
    </location>
</feature>
<evidence type="ECO:0000256" key="3">
    <source>
        <dbReference type="ARBA" id="ARBA00023054"/>
    </source>
</evidence>
<accession>A0A2B7WU35</accession>
<feature type="compositionally biased region" description="Low complexity" evidence="5">
    <location>
        <begin position="142"/>
        <end position="155"/>
    </location>
</feature>
<keyword evidence="2" id="KW-0333">Golgi apparatus</keyword>
<sequence>MATNPQPAKQSRWGGFLQQAIAGVESRLDTILAEQDGEDVAKDAADKASKPSEQPSLQAGMSFAKPASPAPSRSSSTAKTNDRLQERLARAMAKREGATGSPVSSTETPSRASSPLFGLDNRASLDSVTAGGDTSGVKRDSASISSSAPRSSQDIYPSPRTSKDITLDTDEKRNGHIIEDGEKEARLSEDGAIILGAPEGSIPRIGVTEPTVVTTDDHEKAMAQMRAEHEASELRWQEELHAYVERIDALQSKLKYLAKEAAESAKMAAASAEAGSLEKKLLEKEEQIANLMEEGQKLSKTELDHRATIKKLRQNIAENAKSQAETKKRLEKVEKELENSQDRANRAEIAERKAVERLNSKSKVEKQLETAIAERNASNATIAELKTQLAKAVSKAEAAERKARIESTEAEKRQVAELRDDLSSAKIEREISEEKLRREIRDLKEGIEREKEHARILEIELRGEQSVLESKMESLRSRAEEVSSSATGESHAKLLRQIETLQTQYAVASENWHGIEGSLLARLTTVEKERDELERREGDLRRKVREASLKAKKAEGELENSREVIQEIERNLETSKEEIQNLTRKLAKTENDFLVAKQDLAKQREAAELTLSQRLDEERTRWQELARPPSSSFLQEPRTGSPVTFNRKPMVGLDHTGPMSDRAPSYRSSSIAPVAFPELSTPHRQSSFSSLNSNSQQQQPPRIPSSSPHELSIPATDLTQPQTYDPEEYFNGMGSPATPSAQGTHTHPSRGVNDIISVSTVAAGPSVQLVERMSTSIRRLESERAAFKDEIARLTAQRDEARQEVVELMREVEEKRKGDQRIQELEATVEQLDQRYQTTLEMLGEKSELVEELRADIADLKNIYRELVDSTMK</sequence>
<feature type="region of interest" description="Disordered" evidence="5">
    <location>
        <begin position="680"/>
        <end position="751"/>
    </location>
</feature>
<dbReference type="InterPro" id="IPR052602">
    <property type="entry name" value="Growth_transcription_reg"/>
</dbReference>
<feature type="compositionally biased region" description="Polar residues" evidence="5">
    <location>
        <begin position="737"/>
        <end position="746"/>
    </location>
</feature>
<feature type="compositionally biased region" description="Low complexity" evidence="5">
    <location>
        <begin position="685"/>
        <end position="708"/>
    </location>
</feature>
<feature type="region of interest" description="Disordered" evidence="5">
    <location>
        <begin position="619"/>
        <end position="668"/>
    </location>
</feature>
<evidence type="ECO:0000256" key="4">
    <source>
        <dbReference type="SAM" id="Coils"/>
    </source>
</evidence>
<dbReference type="GO" id="GO:0005783">
    <property type="term" value="C:endoplasmic reticulum"/>
    <property type="evidence" value="ECO:0007669"/>
    <property type="project" value="TreeGrafter"/>
</dbReference>
<dbReference type="OrthoDB" id="74178at2759"/>
<dbReference type="AlphaFoldDB" id="A0A2B7WU35"/>
<feature type="domain" description="TATA element modulatory factor 1 TATA binding" evidence="6">
    <location>
        <begin position="757"/>
        <end position="870"/>
    </location>
</feature>
<evidence type="ECO:0000256" key="5">
    <source>
        <dbReference type="SAM" id="MobiDB-lite"/>
    </source>
</evidence>
<dbReference type="Proteomes" id="UP000224080">
    <property type="component" value="Unassembled WGS sequence"/>
</dbReference>
<feature type="coiled-coil region" evidence="4">
    <location>
        <begin position="770"/>
        <end position="870"/>
    </location>
</feature>
<evidence type="ECO:0000256" key="1">
    <source>
        <dbReference type="ARBA" id="ARBA00004555"/>
    </source>
</evidence>
<dbReference type="PANTHER" id="PTHR46515:SF1">
    <property type="entry name" value="TATA ELEMENT MODULATORY FACTOR"/>
    <property type="match status" value="1"/>
</dbReference>